<feature type="compositionally biased region" description="Polar residues" evidence="2">
    <location>
        <begin position="389"/>
        <end position="402"/>
    </location>
</feature>
<dbReference type="EMBL" id="JAFJZO010000034">
    <property type="protein sequence ID" value="KAG5493992.1"/>
    <property type="molecule type" value="Genomic_DNA"/>
</dbReference>
<gene>
    <name evidence="4" type="ORF">JKF63_01825</name>
</gene>
<comment type="caution">
    <text evidence="4">The sequence shown here is derived from an EMBL/GenBank/DDBJ whole genome shotgun (WGS) entry which is preliminary data.</text>
</comment>
<accession>A0A836H5F8</accession>
<dbReference type="OrthoDB" id="271924at2759"/>
<feature type="domain" description="C2" evidence="3">
    <location>
        <begin position="679"/>
        <end position="802"/>
    </location>
</feature>
<dbReference type="AlphaFoldDB" id="A0A836H5F8"/>
<organism evidence="4 5">
    <name type="scientific">Porcisia hertigi</name>
    <dbReference type="NCBI Taxonomy" id="2761500"/>
    <lineage>
        <taxon>Eukaryota</taxon>
        <taxon>Discoba</taxon>
        <taxon>Euglenozoa</taxon>
        <taxon>Kinetoplastea</taxon>
        <taxon>Metakinetoplastina</taxon>
        <taxon>Trypanosomatida</taxon>
        <taxon>Trypanosomatidae</taxon>
        <taxon>Leishmaniinae</taxon>
        <taxon>Porcisia</taxon>
    </lineage>
</organism>
<dbReference type="InterPro" id="IPR000008">
    <property type="entry name" value="C2_dom"/>
</dbReference>
<dbReference type="Pfam" id="PF00168">
    <property type="entry name" value="C2"/>
    <property type="match status" value="1"/>
</dbReference>
<feature type="coiled-coil region" evidence="1">
    <location>
        <begin position="441"/>
        <end position="468"/>
    </location>
</feature>
<evidence type="ECO:0000313" key="5">
    <source>
        <dbReference type="Proteomes" id="UP000674318"/>
    </source>
</evidence>
<dbReference type="KEGG" id="phet:94287947"/>
<dbReference type="SUPFAM" id="SSF49562">
    <property type="entry name" value="C2 domain (Calcium/lipid-binding domain, CaLB)"/>
    <property type="match status" value="1"/>
</dbReference>
<feature type="compositionally biased region" description="Low complexity" evidence="2">
    <location>
        <begin position="650"/>
        <end position="667"/>
    </location>
</feature>
<dbReference type="PROSITE" id="PS50004">
    <property type="entry name" value="C2"/>
    <property type="match status" value="1"/>
</dbReference>
<protein>
    <recommendedName>
        <fullName evidence="3">C2 domain-containing protein</fullName>
    </recommendedName>
</protein>
<reference evidence="4 5" key="1">
    <citation type="submission" date="2021-02" db="EMBL/GenBank/DDBJ databases">
        <title>Porcisia hertigi Genome sequencing and assembly.</title>
        <authorList>
            <person name="Almutairi H."/>
            <person name="Gatherer D."/>
        </authorList>
    </citation>
    <scope>NUCLEOTIDE SEQUENCE [LARGE SCALE GENOMIC DNA]</scope>
    <source>
        <strain evidence="4 5">C119</strain>
    </source>
</reference>
<sequence length="874" mass="100489">MSCIAPSDTVKLLTEQISEKDFRISELENRLKDLLHEAKELDEKLSVANRNARVLEEENSNYHLRHKGLESKDSHIIPLQKEAKKLIQENEELRQSLAESKELVKQLSTRNQVSERDAERRISELQSQCERMHKERLREHQKLESTRHQCVDLQKHLDDDDETLKSAKELWGQERERYQQKIDELLDFIRRAEKPVVLRATRHRDDGVEEPLEQLLLKEEVCELERKLKEAQQKSWEKEKMWVLAENELRHRLSELQMSRGSESRNDKALFQAMKDQVRALQDEIQTLRSDKRSSRWGQDAAVNSTSATSTAMPPAKSTVPEEWAARYDFVLKENDDFRDQADAAKAKVFELQNIIDEKMIACKEMEVQLAATQKLLGAASRTPLVDRPSSTRSLSEVSNASRAGRAFHGQDNAHTMVLKQRVRDLEAELRTSSNLKEQEAAINRARIKEYEKQIAELLRENADLRDAGKAQDDVTGGGTVMTSLDGVMRLTRDKRESVEEVMRLLEFAWDSDEEAKRQLRRAKYQGVALAGQDAAKGDEIQRLQKSGGDLENKLRAMEMRVLDNDELKGAVNDLRRQNRGLAGENDQLRARIEDLERERCEGLRRQNAKQNDAKRRIEQLKAEIDELMRKPTNTHRTGSRPVSPCLTARSPQPRIRSPQPRIRSPQLSARFRTPEENSLSQLSVRTPDEQRRSAVPEGAHLAFTVVELTDVLRNGRRITEPGQVTIKLKSIKEKYKTSVKVLSSVIRFDETFMFYLAQPDQDVITLHVFYKPLEGSREFHIGDASFSMATLHRGVPRERIAPVVQSPGTKEARRAAQVQVLLQTDDFGRMIEPTEEEVKAEKMRFNELVSNFESRAVDKLHAVDVYLASAELH</sequence>
<evidence type="ECO:0000313" key="4">
    <source>
        <dbReference type="EMBL" id="KAG5493992.1"/>
    </source>
</evidence>
<keyword evidence="5" id="KW-1185">Reference proteome</keyword>
<feature type="compositionally biased region" description="Low complexity" evidence="2">
    <location>
        <begin position="301"/>
        <end position="312"/>
    </location>
</feature>
<name>A0A836H5F8_9TRYP</name>
<dbReference type="RefSeq" id="XP_067754027.1">
    <property type="nucleotide sequence ID" value="XM_067897870.1"/>
</dbReference>
<dbReference type="CDD" id="cd00030">
    <property type="entry name" value="C2"/>
    <property type="match status" value="1"/>
</dbReference>
<dbReference type="InterPro" id="IPR035892">
    <property type="entry name" value="C2_domain_sf"/>
</dbReference>
<proteinExistence type="predicted"/>
<feature type="region of interest" description="Disordered" evidence="2">
    <location>
        <begin position="630"/>
        <end position="695"/>
    </location>
</feature>
<evidence type="ECO:0000259" key="3">
    <source>
        <dbReference type="PROSITE" id="PS50004"/>
    </source>
</evidence>
<feature type="region of interest" description="Disordered" evidence="2">
    <location>
        <begin position="289"/>
        <end position="319"/>
    </location>
</feature>
<evidence type="ECO:0000256" key="1">
    <source>
        <dbReference type="SAM" id="Coils"/>
    </source>
</evidence>
<evidence type="ECO:0000256" key="2">
    <source>
        <dbReference type="SAM" id="MobiDB-lite"/>
    </source>
</evidence>
<keyword evidence="1" id="KW-0175">Coiled coil</keyword>
<dbReference type="GeneID" id="94287947"/>
<dbReference type="Proteomes" id="UP000674318">
    <property type="component" value="Unassembled WGS sequence"/>
</dbReference>
<feature type="region of interest" description="Disordered" evidence="2">
    <location>
        <begin position="384"/>
        <end position="408"/>
    </location>
</feature>
<feature type="coiled-coil region" evidence="1">
    <location>
        <begin position="10"/>
        <end position="135"/>
    </location>
</feature>